<dbReference type="AlphaFoldDB" id="A0A2Z6LTG8"/>
<dbReference type="InterPro" id="IPR057135">
    <property type="entry name" value="At4g27190-like_LRR"/>
</dbReference>
<dbReference type="Pfam" id="PF23247">
    <property type="entry name" value="LRR_RPS2"/>
    <property type="match status" value="3"/>
</dbReference>
<keyword evidence="4" id="KW-1185">Reference proteome</keyword>
<dbReference type="SUPFAM" id="SSF52058">
    <property type="entry name" value="L domain-like"/>
    <property type="match status" value="1"/>
</dbReference>
<accession>A0A2Z6LTG8</accession>
<evidence type="ECO:0000259" key="2">
    <source>
        <dbReference type="Pfam" id="PF23247"/>
    </source>
</evidence>
<dbReference type="OrthoDB" id="971758at2759"/>
<feature type="domain" description="Disease resistance protein At4g27190-like leucine-rich repeats" evidence="2">
    <location>
        <begin position="249"/>
        <end position="370"/>
    </location>
</feature>
<feature type="domain" description="Disease resistance protein At4g27190-like leucine-rich repeats" evidence="2">
    <location>
        <begin position="432"/>
        <end position="544"/>
    </location>
</feature>
<evidence type="ECO:0000256" key="1">
    <source>
        <dbReference type="ARBA" id="ARBA00022821"/>
    </source>
</evidence>
<organism evidence="3 4">
    <name type="scientific">Trifolium subterraneum</name>
    <name type="common">Subterranean clover</name>
    <dbReference type="NCBI Taxonomy" id="3900"/>
    <lineage>
        <taxon>Eukaryota</taxon>
        <taxon>Viridiplantae</taxon>
        <taxon>Streptophyta</taxon>
        <taxon>Embryophyta</taxon>
        <taxon>Tracheophyta</taxon>
        <taxon>Spermatophyta</taxon>
        <taxon>Magnoliopsida</taxon>
        <taxon>eudicotyledons</taxon>
        <taxon>Gunneridae</taxon>
        <taxon>Pentapetalae</taxon>
        <taxon>rosids</taxon>
        <taxon>fabids</taxon>
        <taxon>Fabales</taxon>
        <taxon>Fabaceae</taxon>
        <taxon>Papilionoideae</taxon>
        <taxon>50 kb inversion clade</taxon>
        <taxon>NPAAA clade</taxon>
        <taxon>Hologalegina</taxon>
        <taxon>IRL clade</taxon>
        <taxon>Trifolieae</taxon>
        <taxon>Trifolium</taxon>
    </lineage>
</organism>
<reference evidence="4" key="1">
    <citation type="journal article" date="2017" name="Front. Plant Sci.">
        <title>Climate Clever Clovers: New Paradigm to Reduce the Environmental Footprint of Ruminants by Breeding Low Methanogenic Forages Utilizing Haplotype Variation.</title>
        <authorList>
            <person name="Kaur P."/>
            <person name="Appels R."/>
            <person name="Bayer P.E."/>
            <person name="Keeble-Gagnere G."/>
            <person name="Wang J."/>
            <person name="Hirakawa H."/>
            <person name="Shirasawa K."/>
            <person name="Vercoe P."/>
            <person name="Stefanova K."/>
            <person name="Durmic Z."/>
            <person name="Nichols P."/>
            <person name="Revell C."/>
            <person name="Isobe S.N."/>
            <person name="Edwards D."/>
            <person name="Erskine W."/>
        </authorList>
    </citation>
    <scope>NUCLEOTIDE SEQUENCE [LARGE SCALE GENOMIC DNA]</scope>
    <source>
        <strain evidence="4">cv. Daliak</strain>
    </source>
</reference>
<keyword evidence="1" id="KW-0611">Plant defense</keyword>
<protein>
    <recommendedName>
        <fullName evidence="2">Disease resistance protein At4g27190-like leucine-rich repeats domain-containing protein</fullName>
    </recommendedName>
</protein>
<dbReference type="InterPro" id="IPR032675">
    <property type="entry name" value="LRR_dom_sf"/>
</dbReference>
<dbReference type="EMBL" id="DF973253">
    <property type="protein sequence ID" value="GAU22764.1"/>
    <property type="molecule type" value="Genomic_DNA"/>
</dbReference>
<dbReference type="SUPFAM" id="SSF52047">
    <property type="entry name" value="RNI-like"/>
    <property type="match status" value="1"/>
</dbReference>
<sequence>MHNMARDAALWIANRSDDCKILVNVDKPLSTVAEDNRIRYCFALSSWWFNENPAFCQLHAPNLKMLLVNISAHSSLNSLDLSHLTFEGIQGLQVFSLTINYKIVPISFPPSVQLLTNVRTLRLNGLKLGDISFIASLTSLEILDLRRCYFNELPIEIGKLKSLKLIDLSECHISENNYNGALRKCSQLEELYALPCYPEANVPNIIIDTDILPKLHRFVLTHSYFPKEKIFTELKNSNISQLKGSKKNILQMSETISLTGLHEGCNNIIPDMVGSLNNLSTFHLTDCKEIKCIVDATCDLKEDDLIPRLVELCLKSLDNLTELCHGSPRQVSHCFEKLEVFDIKDCPQLHIVFPRQCNLRNLKILSLSYCRTDEVLFSESTAQSLQQLEQLTIHDCSELKHLIECPLEKKKHLIAASGSEHDGCSTSEEIVPAPMNLMTNLRDITIHNCQSLESIFPLCYVEGLPRLQMMEISHSPKLEHVFGKCDHEHLSSHQNLNQVMLPHLEDLRLLWLDNIIGMCPENCQAKWPSQSLRILDILGCPKLAIPWFNLKVWSFQCLQRLTLGDFNELKCLFSMETHRSLPELVYLSVCNCQELEQIVAVNEELLQFPNAELYFPKLKKIKVYDCNKLKSLFPLSTVTMLPQLTTLHLSKATQLQEIYVKVLSYMPLNLKHSAYLTAPKLLQA</sequence>
<name>A0A2Z6LTG8_TRISU</name>
<proteinExistence type="predicted"/>
<dbReference type="Proteomes" id="UP000242715">
    <property type="component" value="Unassembled WGS sequence"/>
</dbReference>
<dbReference type="PANTHER" id="PTHR33463:SF183">
    <property type="entry name" value="NB-ARC DOMAIN DISEASE RESISTANCE PROTEIN"/>
    <property type="match status" value="1"/>
</dbReference>
<evidence type="ECO:0000313" key="4">
    <source>
        <dbReference type="Proteomes" id="UP000242715"/>
    </source>
</evidence>
<feature type="domain" description="Disease resistance protein At4g27190-like leucine-rich repeats" evidence="2">
    <location>
        <begin position="611"/>
        <end position="651"/>
    </location>
</feature>
<dbReference type="InterPro" id="IPR050905">
    <property type="entry name" value="Plant_NBS-LRR"/>
</dbReference>
<dbReference type="PANTHER" id="PTHR33463">
    <property type="entry name" value="NB-ARC DOMAIN-CONTAINING PROTEIN-RELATED"/>
    <property type="match status" value="1"/>
</dbReference>
<gene>
    <name evidence="3" type="ORF">TSUD_129760</name>
</gene>
<dbReference type="Gene3D" id="3.80.10.10">
    <property type="entry name" value="Ribonuclease Inhibitor"/>
    <property type="match status" value="3"/>
</dbReference>
<evidence type="ECO:0000313" key="3">
    <source>
        <dbReference type="EMBL" id="GAU22764.1"/>
    </source>
</evidence>